<sequence length="225" mass="25713" precursor="true">MIKLKNILYMISLIPLLSLYYPLTAQADVTPFCDIVIDVGHGGIDGGTSANGILEKDLNLAVGIKLFNELNKKSFNVGITRIDDFTLSDDSPFPTLSRHLRDLKQRKLIADELNPQMFLSLHVNWSKNKTLRGPLIIYQVTEKSYQLANLIQDQLNDYYGVKKYPQKGNPYFLMKHLEMPSIIVELGYISNYKDFQILTEESTQDELAMSIVRAIEEYMLLYPAE</sequence>
<proteinExistence type="predicted"/>
<evidence type="ECO:0000256" key="1">
    <source>
        <dbReference type="ARBA" id="ARBA00022801"/>
    </source>
</evidence>
<evidence type="ECO:0000259" key="3">
    <source>
        <dbReference type="SMART" id="SM00646"/>
    </source>
</evidence>
<feature type="signal peptide" evidence="2">
    <location>
        <begin position="1"/>
        <end position="27"/>
    </location>
</feature>
<dbReference type="AlphaFoldDB" id="A0A1X9ME05"/>
<dbReference type="GO" id="GO:0008745">
    <property type="term" value="F:N-acetylmuramoyl-L-alanine amidase activity"/>
    <property type="evidence" value="ECO:0007669"/>
    <property type="project" value="UniProtKB-EC"/>
</dbReference>
<evidence type="ECO:0000313" key="4">
    <source>
        <dbReference type="EMBL" id="ARK30864.1"/>
    </source>
</evidence>
<dbReference type="PANTHER" id="PTHR30404:SF0">
    <property type="entry name" value="N-ACETYLMURAMOYL-L-ALANINE AMIDASE AMIC"/>
    <property type="match status" value="1"/>
</dbReference>
<dbReference type="Proteomes" id="UP000193006">
    <property type="component" value="Chromosome"/>
</dbReference>
<dbReference type="KEGG" id="bkw:BkAM31D_14015"/>
<organism evidence="4 5">
    <name type="scientific">Halalkalibacter krulwichiae</name>
    <dbReference type="NCBI Taxonomy" id="199441"/>
    <lineage>
        <taxon>Bacteria</taxon>
        <taxon>Bacillati</taxon>
        <taxon>Bacillota</taxon>
        <taxon>Bacilli</taxon>
        <taxon>Bacillales</taxon>
        <taxon>Bacillaceae</taxon>
        <taxon>Halalkalibacter</taxon>
    </lineage>
</organism>
<accession>A0A1X9ME05</accession>
<keyword evidence="5" id="KW-1185">Reference proteome</keyword>
<keyword evidence="1 4" id="KW-0378">Hydrolase</keyword>
<feature type="domain" description="MurNAc-LAA" evidence="3">
    <location>
        <begin position="107"/>
        <end position="216"/>
    </location>
</feature>
<name>A0A1X9ME05_9BACI</name>
<dbReference type="InterPro" id="IPR050695">
    <property type="entry name" value="N-acetylmuramoyl_amidase_3"/>
</dbReference>
<dbReference type="EMBL" id="CP020814">
    <property type="protein sequence ID" value="ARK30864.1"/>
    <property type="molecule type" value="Genomic_DNA"/>
</dbReference>
<protein>
    <submittedName>
        <fullName evidence="4">N-acetylmuramoyl-L-alanine amidase LytC</fullName>
        <ecNumber evidence="4">3.5.1.28</ecNumber>
    </submittedName>
</protein>
<dbReference type="SUPFAM" id="SSF53187">
    <property type="entry name" value="Zn-dependent exopeptidases"/>
    <property type="match status" value="1"/>
</dbReference>
<dbReference type="PANTHER" id="PTHR30404">
    <property type="entry name" value="N-ACETYLMURAMOYL-L-ALANINE AMIDASE"/>
    <property type="match status" value="1"/>
</dbReference>
<dbReference type="STRING" id="199441.BkAM31D_14015"/>
<dbReference type="GO" id="GO:0009253">
    <property type="term" value="P:peptidoglycan catabolic process"/>
    <property type="evidence" value="ECO:0007669"/>
    <property type="project" value="InterPro"/>
</dbReference>
<gene>
    <name evidence="4" type="primary">lytC_1</name>
    <name evidence="4" type="ORF">BkAM31D_14015</name>
</gene>
<dbReference type="Gene3D" id="3.40.630.40">
    <property type="entry name" value="Zn-dependent exopeptidases"/>
    <property type="match status" value="1"/>
</dbReference>
<dbReference type="Pfam" id="PF01520">
    <property type="entry name" value="Amidase_3"/>
    <property type="match status" value="1"/>
</dbReference>
<dbReference type="RefSeq" id="WP_066149854.1">
    <property type="nucleotide sequence ID" value="NZ_CP020814.1"/>
</dbReference>
<dbReference type="InterPro" id="IPR002508">
    <property type="entry name" value="MurNAc-LAA_cat"/>
</dbReference>
<dbReference type="CDD" id="cd02696">
    <property type="entry name" value="MurNAc-LAA"/>
    <property type="match status" value="1"/>
</dbReference>
<evidence type="ECO:0000256" key="2">
    <source>
        <dbReference type="SAM" id="SignalP"/>
    </source>
</evidence>
<evidence type="ECO:0000313" key="5">
    <source>
        <dbReference type="Proteomes" id="UP000193006"/>
    </source>
</evidence>
<keyword evidence="2" id="KW-0732">Signal</keyword>
<dbReference type="EC" id="3.5.1.28" evidence="4"/>
<dbReference type="SMART" id="SM00646">
    <property type="entry name" value="Ami_3"/>
    <property type="match status" value="1"/>
</dbReference>
<feature type="chain" id="PRO_5010985037" evidence="2">
    <location>
        <begin position="28"/>
        <end position="225"/>
    </location>
</feature>
<reference evidence="4 5" key="1">
    <citation type="submission" date="2017-04" db="EMBL/GenBank/DDBJ databases">
        <title>Bacillus krulwichiae AM31D Genome sequencing and assembly.</title>
        <authorList>
            <person name="Krulwich T.A."/>
            <person name="Anastor L."/>
            <person name="Ehrlich R."/>
            <person name="Ehrlich G.D."/>
            <person name="Janto B."/>
        </authorList>
    </citation>
    <scope>NUCLEOTIDE SEQUENCE [LARGE SCALE GENOMIC DNA]</scope>
    <source>
        <strain evidence="4 5">AM31D</strain>
    </source>
</reference>
<dbReference type="GO" id="GO:0030288">
    <property type="term" value="C:outer membrane-bounded periplasmic space"/>
    <property type="evidence" value="ECO:0007669"/>
    <property type="project" value="TreeGrafter"/>
</dbReference>